<keyword evidence="1" id="KW-1133">Transmembrane helix</keyword>
<evidence type="ECO:0000313" key="3">
    <source>
        <dbReference type="Proteomes" id="UP000007148"/>
    </source>
</evidence>
<dbReference type="AlphaFoldDB" id="G4TK14"/>
<protein>
    <submittedName>
        <fullName evidence="2">Uncharacterized protein</fullName>
    </submittedName>
</protein>
<reference evidence="2 3" key="1">
    <citation type="journal article" date="2011" name="PLoS Pathog.">
        <title>Endophytic Life Strategies Decoded by Genome and Transcriptome Analyses of the Mutualistic Root Symbiont Piriformospora indica.</title>
        <authorList>
            <person name="Zuccaro A."/>
            <person name="Lahrmann U."/>
            <person name="Guldener U."/>
            <person name="Langen G."/>
            <person name="Pfiffi S."/>
            <person name="Biedenkopf D."/>
            <person name="Wong P."/>
            <person name="Samans B."/>
            <person name="Grimm C."/>
            <person name="Basiewicz M."/>
            <person name="Murat C."/>
            <person name="Martin F."/>
            <person name="Kogel K.H."/>
        </authorList>
    </citation>
    <scope>NUCLEOTIDE SEQUENCE [LARGE SCALE GENOMIC DNA]</scope>
    <source>
        <strain evidence="2 3">DSM 11827</strain>
    </source>
</reference>
<accession>G4TK14</accession>
<keyword evidence="1" id="KW-0812">Transmembrane</keyword>
<comment type="caution">
    <text evidence="2">The sequence shown here is derived from an EMBL/GenBank/DDBJ whole genome shotgun (WGS) entry which is preliminary data.</text>
</comment>
<dbReference type="Proteomes" id="UP000007148">
    <property type="component" value="Unassembled WGS sequence"/>
</dbReference>
<feature type="transmembrane region" description="Helical" evidence="1">
    <location>
        <begin position="122"/>
        <end position="141"/>
    </location>
</feature>
<dbReference type="EMBL" id="CAFZ01000129">
    <property type="protein sequence ID" value="CCA71664.1"/>
    <property type="molecule type" value="Genomic_DNA"/>
</dbReference>
<name>G4TK14_SERID</name>
<evidence type="ECO:0000313" key="2">
    <source>
        <dbReference type="EMBL" id="CCA71664.1"/>
    </source>
</evidence>
<evidence type="ECO:0000256" key="1">
    <source>
        <dbReference type="SAM" id="Phobius"/>
    </source>
</evidence>
<keyword evidence="3" id="KW-1185">Reference proteome</keyword>
<organism evidence="2 3">
    <name type="scientific">Serendipita indica (strain DSM 11827)</name>
    <name type="common">Root endophyte fungus</name>
    <name type="synonym">Piriformospora indica</name>
    <dbReference type="NCBI Taxonomy" id="1109443"/>
    <lineage>
        <taxon>Eukaryota</taxon>
        <taxon>Fungi</taxon>
        <taxon>Dikarya</taxon>
        <taxon>Basidiomycota</taxon>
        <taxon>Agaricomycotina</taxon>
        <taxon>Agaricomycetes</taxon>
        <taxon>Sebacinales</taxon>
        <taxon>Serendipitaceae</taxon>
        <taxon>Serendipita</taxon>
    </lineage>
</organism>
<sequence length="176" mass="19622">MDLFDTEQAVRFFSYISWYDPIWTRNFLSLSIPLFVAAAQAFTDAKLLQRVKDEWTQNDSDIIHDLASGATGLLATSLSLRDVQLRSYEARNFVEQWQSGLDGISIGSVYPILSMHGPLGPAPAIGVALLSGFAAMSYLLYKMITISNTEDKIKALFQELANDEDARASFWSVLDD</sequence>
<gene>
    <name evidence="2" type="ORF">PIIN_05600</name>
</gene>
<dbReference type="InParanoid" id="G4TK14"/>
<proteinExistence type="predicted"/>
<keyword evidence="1" id="KW-0472">Membrane</keyword>
<dbReference type="HOGENOM" id="CLU_1525752_0_0_1"/>
<dbReference type="OrthoDB" id="10640355at2759"/>